<proteinExistence type="inferred from homology"/>
<comment type="subcellular location">
    <subcellularLocation>
        <location evidence="1">Nucleus</location>
    </subcellularLocation>
</comment>
<evidence type="ECO:0000313" key="9">
    <source>
        <dbReference type="EMBL" id="RDB22191.1"/>
    </source>
</evidence>
<dbReference type="Pfam" id="PF11699">
    <property type="entry name" value="CENP-C_C"/>
    <property type="match status" value="1"/>
</dbReference>
<organism evidence="9 10">
    <name type="scientific">Hypsizygus marmoreus</name>
    <name type="common">White beech mushroom</name>
    <name type="synonym">Agaricus marmoreus</name>
    <dbReference type="NCBI Taxonomy" id="39966"/>
    <lineage>
        <taxon>Eukaryota</taxon>
        <taxon>Fungi</taxon>
        <taxon>Dikarya</taxon>
        <taxon>Basidiomycota</taxon>
        <taxon>Agaricomycotina</taxon>
        <taxon>Agaricomycetes</taxon>
        <taxon>Agaricomycetidae</taxon>
        <taxon>Agaricales</taxon>
        <taxon>Tricholomatineae</taxon>
        <taxon>Lyophyllaceae</taxon>
        <taxon>Hypsizygus</taxon>
    </lineage>
</organism>
<comment type="function">
    <text evidence="5">Component of the kinetochore, a multiprotein complex that assembles on centromeric DNA and attaches chromosomes to spindle microtubules, mediating chromosome segregation and sister chromatid segregation during meiosis and mitosis. Component of the inner kinetochore constitutive centromere-associated network (CCAN), which serves as a structural platform for outer kinetochore assembly.</text>
</comment>
<feature type="region of interest" description="Disordered" evidence="7">
    <location>
        <begin position="371"/>
        <end position="394"/>
    </location>
</feature>
<dbReference type="InterPro" id="IPR028386">
    <property type="entry name" value="CENP-C/Mif2/cnp3"/>
</dbReference>
<evidence type="ECO:0000313" key="10">
    <source>
        <dbReference type="Proteomes" id="UP000076154"/>
    </source>
</evidence>
<keyword evidence="3" id="KW-0238">DNA-binding</keyword>
<evidence type="ECO:0000259" key="8">
    <source>
        <dbReference type="Pfam" id="PF11699"/>
    </source>
</evidence>
<feature type="compositionally biased region" description="Acidic residues" evidence="7">
    <location>
        <begin position="273"/>
        <end position="284"/>
    </location>
</feature>
<dbReference type="GO" id="GO:0051455">
    <property type="term" value="P:spindle attachment to meiosis I kinetochore"/>
    <property type="evidence" value="ECO:0007669"/>
    <property type="project" value="TreeGrafter"/>
</dbReference>
<evidence type="ECO:0000256" key="1">
    <source>
        <dbReference type="ARBA" id="ARBA00004123"/>
    </source>
</evidence>
<sequence>MSTAARKSSVGAARRGLQKAHIPYRGDNPEVGKKTGIAVRHVERKSDGFEPFEEIMQQADKRTPPKPKGRKKKSMPVLEDEFDEDGEMSMELDDSPLQYFANSRQPVTPSNLSRNGSSSRPVARTSDVDFDQVPSPRPRGSIRKSVGHGPGPSSLSRSIHARDLEQESDPPENDYDDLENGGYNDQAGGSPNQDSPQGTSFTQMDQDDDDDEQDDPVGQQEYDEPEQEPTPPPARRDKGKGRATLSEVPEEPEDEVEDEIAKGLEDVQHQQYSDDDQADEEEHPEPEPRKVKKAKFAAEERHKPVGRPRGKSKKENRDYREGIRKSAREHYKPLEWWRGEKLVYGRSNNSGGGLVLVPPIREIVRIPKEIPEPLGKRKRGTGRGRSKSKPTDEVQIKIVPAENPEEGWDDETEPHCVVLEYPTLDQVQRRVAYTAAMLKPQKVATNDWSFQKVFGDADFIAAGVLVIPPKGRKPSKSTKDNTYVFYVIEGAVNLKIHETSLVLATGAMFIVPRGNTYFIENISDRDAKLFFTQARKVPQEEAEAAVAAVASSNRARSSRPSVDGRKSAPPQARSSSAAAMPADGGSKSLSKAAPAKRAASTRA</sequence>
<feature type="compositionally biased region" description="Acidic residues" evidence="7">
    <location>
        <begin position="78"/>
        <end position="94"/>
    </location>
</feature>
<feature type="compositionally biased region" description="Basic residues" evidence="7">
    <location>
        <begin position="376"/>
        <end position="388"/>
    </location>
</feature>
<feature type="compositionally biased region" description="Acidic residues" evidence="7">
    <location>
        <begin position="248"/>
        <end position="258"/>
    </location>
</feature>
<feature type="compositionally biased region" description="Acidic residues" evidence="7">
    <location>
        <begin position="166"/>
        <end position="179"/>
    </location>
</feature>
<dbReference type="GO" id="GO:0051382">
    <property type="term" value="P:kinetochore assembly"/>
    <property type="evidence" value="ECO:0007669"/>
    <property type="project" value="InterPro"/>
</dbReference>
<accession>A0A369JJ09</accession>
<dbReference type="InParanoid" id="A0A369JJ09"/>
<dbReference type="CDD" id="cd06993">
    <property type="entry name" value="cupin_CENP-C_C"/>
    <property type="match status" value="1"/>
</dbReference>
<name>A0A369JJ09_HYPMA</name>
<feature type="compositionally biased region" description="Acidic residues" evidence="7">
    <location>
        <begin position="205"/>
        <end position="227"/>
    </location>
</feature>
<dbReference type="OrthoDB" id="1939643at2759"/>
<feature type="region of interest" description="Disordered" evidence="7">
    <location>
        <begin position="548"/>
        <end position="603"/>
    </location>
</feature>
<dbReference type="PANTHER" id="PTHR16684:SF11">
    <property type="entry name" value="CENTROMERE PROTEIN C"/>
    <property type="match status" value="1"/>
</dbReference>
<feature type="domain" description="Mif2/CENP-C cupin" evidence="8">
    <location>
        <begin position="449"/>
        <end position="533"/>
    </location>
</feature>
<dbReference type="FunFam" id="2.60.120.10:FF:000033">
    <property type="entry name" value="Centromere protein C 1"/>
    <property type="match status" value="1"/>
</dbReference>
<reference evidence="9" key="1">
    <citation type="submission" date="2018-04" db="EMBL/GenBank/DDBJ databases">
        <title>Whole genome sequencing of Hypsizygus marmoreus.</title>
        <authorList>
            <person name="Choi I.-G."/>
            <person name="Min B."/>
            <person name="Kim J.-G."/>
            <person name="Kim S."/>
            <person name="Oh Y.-L."/>
            <person name="Kong W.-S."/>
            <person name="Park H."/>
            <person name="Jeong J."/>
            <person name="Song E.-S."/>
        </authorList>
    </citation>
    <scope>NUCLEOTIDE SEQUENCE [LARGE SCALE GENOMIC DNA]</scope>
    <source>
        <strain evidence="9">51987-8</strain>
    </source>
</reference>
<feature type="region of interest" description="Disordered" evidence="7">
    <location>
        <begin position="1"/>
        <end position="324"/>
    </location>
</feature>
<dbReference type="Gene3D" id="2.60.120.10">
    <property type="entry name" value="Jelly Rolls"/>
    <property type="match status" value="1"/>
</dbReference>
<evidence type="ECO:0000256" key="5">
    <source>
        <dbReference type="ARBA" id="ARBA00057947"/>
    </source>
</evidence>
<feature type="compositionally biased region" description="Polar residues" evidence="7">
    <location>
        <begin position="187"/>
        <end position="202"/>
    </location>
</feature>
<feature type="compositionally biased region" description="Basic and acidic residues" evidence="7">
    <location>
        <begin position="259"/>
        <end position="268"/>
    </location>
</feature>
<dbReference type="EMBL" id="LUEZ02000052">
    <property type="protein sequence ID" value="RDB22191.1"/>
    <property type="molecule type" value="Genomic_DNA"/>
</dbReference>
<keyword evidence="10" id="KW-1185">Reference proteome</keyword>
<evidence type="ECO:0000256" key="3">
    <source>
        <dbReference type="ARBA" id="ARBA00023125"/>
    </source>
</evidence>
<dbReference type="STRING" id="39966.A0A369JJ09"/>
<evidence type="ECO:0000256" key="2">
    <source>
        <dbReference type="ARBA" id="ARBA00010291"/>
    </source>
</evidence>
<keyword evidence="4" id="KW-0539">Nucleus</keyword>
<feature type="compositionally biased region" description="Polar residues" evidence="7">
    <location>
        <begin position="100"/>
        <end position="120"/>
    </location>
</feature>
<protein>
    <recommendedName>
        <fullName evidence="6">CENP-C homolog</fullName>
    </recommendedName>
</protein>
<comment type="caution">
    <text evidence="9">The sequence shown here is derived from an EMBL/GenBank/DDBJ whole genome shotgun (WGS) entry which is preliminary data.</text>
</comment>
<dbReference type="SUPFAM" id="SSF51182">
    <property type="entry name" value="RmlC-like cupins"/>
    <property type="match status" value="1"/>
</dbReference>
<feature type="compositionally biased region" description="Basic residues" evidence="7">
    <location>
        <begin position="64"/>
        <end position="74"/>
    </location>
</feature>
<dbReference type="InterPro" id="IPR025974">
    <property type="entry name" value="Mif2/CENP-C_cupin"/>
</dbReference>
<dbReference type="GO" id="GO:0000776">
    <property type="term" value="C:kinetochore"/>
    <property type="evidence" value="ECO:0007669"/>
    <property type="project" value="InterPro"/>
</dbReference>
<dbReference type="GO" id="GO:0051315">
    <property type="term" value="P:attachment of mitotic spindle microtubules to kinetochore"/>
    <property type="evidence" value="ECO:0007669"/>
    <property type="project" value="TreeGrafter"/>
</dbReference>
<feature type="compositionally biased region" description="Basic and acidic residues" evidence="7">
    <location>
        <begin position="313"/>
        <end position="324"/>
    </location>
</feature>
<evidence type="ECO:0000256" key="4">
    <source>
        <dbReference type="ARBA" id="ARBA00023242"/>
    </source>
</evidence>
<dbReference type="InterPro" id="IPR011051">
    <property type="entry name" value="RmlC_Cupin_sf"/>
</dbReference>
<dbReference type="PANTHER" id="PTHR16684">
    <property type="entry name" value="CENTROMERE PROTEIN C"/>
    <property type="match status" value="1"/>
</dbReference>
<gene>
    <name evidence="9" type="primary">cnp3</name>
    <name evidence="9" type="ORF">Hypma_010696</name>
</gene>
<dbReference type="GO" id="GO:0019237">
    <property type="term" value="F:centromeric DNA binding"/>
    <property type="evidence" value="ECO:0007669"/>
    <property type="project" value="InterPro"/>
</dbReference>
<evidence type="ECO:0000256" key="6">
    <source>
        <dbReference type="ARBA" id="ARBA00075033"/>
    </source>
</evidence>
<dbReference type="InterPro" id="IPR014710">
    <property type="entry name" value="RmlC-like_jellyroll"/>
</dbReference>
<evidence type="ECO:0000256" key="7">
    <source>
        <dbReference type="SAM" id="MobiDB-lite"/>
    </source>
</evidence>
<dbReference type="Proteomes" id="UP000076154">
    <property type="component" value="Unassembled WGS sequence"/>
</dbReference>
<dbReference type="GO" id="GO:0005634">
    <property type="term" value="C:nucleus"/>
    <property type="evidence" value="ECO:0007669"/>
    <property type="project" value="UniProtKB-SubCell"/>
</dbReference>
<comment type="similarity">
    <text evidence="2">Belongs to the CENP-C/MIF2 family.</text>
</comment>
<dbReference type="AlphaFoldDB" id="A0A369JJ09"/>